<comment type="pathway">
    <text evidence="5">Purine metabolism; IMP biosynthesis via salvage pathway; IMP from hypoxanthine: step 1/1.</text>
</comment>
<comment type="subunit">
    <text evidence="5">Homodimer.</text>
</comment>
<dbReference type="InterPro" id="IPR000836">
    <property type="entry name" value="PRTase_dom"/>
</dbReference>
<evidence type="ECO:0000256" key="3">
    <source>
        <dbReference type="ARBA" id="ARBA00022679"/>
    </source>
</evidence>
<dbReference type="HAMAP" id="MF_01467">
    <property type="entry name" value="Hypx_phosphoribosyltr"/>
    <property type="match status" value="1"/>
</dbReference>
<comment type="similarity">
    <text evidence="5">Belongs to the purine/pyrimidine phosphoribosyltransferase family. Archaeal HPRT subfamily.</text>
</comment>
<accession>A0A832YSS2</accession>
<dbReference type="InterPro" id="IPR029057">
    <property type="entry name" value="PRTase-like"/>
</dbReference>
<dbReference type="Gene3D" id="3.40.50.2020">
    <property type="match status" value="1"/>
</dbReference>
<dbReference type="GO" id="GO:0006166">
    <property type="term" value="P:purine ribonucleoside salvage"/>
    <property type="evidence" value="ECO:0007669"/>
    <property type="project" value="UniProtKB-KW"/>
</dbReference>
<dbReference type="PANTHER" id="PTHR43864:SF1">
    <property type="entry name" value="XANTHINE PHOSPHORIBOSYLTRANSFERASE"/>
    <property type="match status" value="1"/>
</dbReference>
<sequence>MGVFVKLLIETLKSCPIVKRGDYNYFIHPISDGIPVMHPQLLREVAINIIKICNIEGVNKIVTAEAMGIPIATTISLYTDIPYVIMRKREYALEGEIPVHQETGYSKGKLYLNGIEEGDRVLIVDDVLSTGGTMIAMIKALEKAGAKINDIVCIIHRGKGKKEVKEKTGYDVKTLINIDIVDGKVVIL</sequence>
<dbReference type="NCBIfam" id="NF002635">
    <property type="entry name" value="PRK02304.1-4"/>
    <property type="match status" value="1"/>
</dbReference>
<evidence type="ECO:0000259" key="6">
    <source>
        <dbReference type="Pfam" id="PF00156"/>
    </source>
</evidence>
<organism evidence="7 8">
    <name type="scientific">Methanothermococcus okinawensis</name>
    <dbReference type="NCBI Taxonomy" id="155863"/>
    <lineage>
        <taxon>Archaea</taxon>
        <taxon>Methanobacteriati</taxon>
        <taxon>Methanobacteriota</taxon>
        <taxon>Methanomada group</taxon>
        <taxon>Methanococci</taxon>
        <taxon>Methanococcales</taxon>
        <taxon>Methanococcaceae</taxon>
        <taxon>Methanothermococcus</taxon>
    </lineage>
</organism>
<comment type="function">
    <text evidence="5">Catalyzes a salvage reaction resulting in the formation of IMP that is energically less costly than de novo synthesis.</text>
</comment>
<dbReference type="Pfam" id="PF00156">
    <property type="entry name" value="Pribosyltran"/>
    <property type="match status" value="1"/>
</dbReference>
<evidence type="ECO:0000256" key="4">
    <source>
        <dbReference type="ARBA" id="ARBA00022726"/>
    </source>
</evidence>
<dbReference type="InterPro" id="IPR050118">
    <property type="entry name" value="Pur/Pyrimidine_PRTase"/>
</dbReference>
<dbReference type="EMBL" id="DQSV01000028">
    <property type="protein sequence ID" value="HIP16934.1"/>
    <property type="molecule type" value="Genomic_DNA"/>
</dbReference>
<dbReference type="GO" id="GO:0032264">
    <property type="term" value="P:IMP salvage"/>
    <property type="evidence" value="ECO:0007669"/>
    <property type="project" value="UniProtKB-UniRule"/>
</dbReference>
<evidence type="ECO:0000256" key="2">
    <source>
        <dbReference type="ARBA" id="ARBA00022676"/>
    </source>
</evidence>
<comment type="caution">
    <text evidence="7">The sequence shown here is derived from an EMBL/GenBank/DDBJ whole genome shotgun (WGS) entry which is preliminary data.</text>
</comment>
<keyword evidence="2 5" id="KW-0328">Glycosyltransferase</keyword>
<dbReference type="NCBIfam" id="NF040646">
    <property type="entry name" value="HPT_Archaea"/>
    <property type="match status" value="1"/>
</dbReference>
<dbReference type="GO" id="GO:0005737">
    <property type="term" value="C:cytoplasm"/>
    <property type="evidence" value="ECO:0007669"/>
    <property type="project" value="UniProtKB-SubCell"/>
</dbReference>
<dbReference type="EC" id="2.4.2.8" evidence="5"/>
<dbReference type="PANTHER" id="PTHR43864">
    <property type="entry name" value="HYPOXANTHINE/GUANINE PHOSPHORIBOSYLTRANSFERASE"/>
    <property type="match status" value="1"/>
</dbReference>
<keyword evidence="3 5" id="KW-0808">Transferase</keyword>
<comment type="catalytic activity">
    <reaction evidence="5">
        <text>GMP + diphosphate = guanine + 5-phospho-alpha-D-ribose 1-diphosphate</text>
        <dbReference type="Rhea" id="RHEA:25424"/>
        <dbReference type="ChEBI" id="CHEBI:16235"/>
        <dbReference type="ChEBI" id="CHEBI:33019"/>
        <dbReference type="ChEBI" id="CHEBI:58017"/>
        <dbReference type="ChEBI" id="CHEBI:58115"/>
    </reaction>
</comment>
<keyword evidence="4 5" id="KW-0660">Purine salvage</keyword>
<dbReference type="Proteomes" id="UP000605144">
    <property type="component" value="Unassembled WGS sequence"/>
</dbReference>
<evidence type="ECO:0000313" key="7">
    <source>
        <dbReference type="EMBL" id="HIP16934.1"/>
    </source>
</evidence>
<protein>
    <recommendedName>
        <fullName evidence="5">Hypoxanthine/guanine phosphoribosyltransferase</fullName>
        <shortName evidence="5">HGPRTase</shortName>
        <ecNumber evidence="5">2.4.2.8</ecNumber>
    </recommendedName>
</protein>
<keyword evidence="1 5" id="KW-0963">Cytoplasm</keyword>
<dbReference type="InterPro" id="IPR026597">
    <property type="entry name" value="HGPRTase-like"/>
</dbReference>
<reference evidence="7" key="1">
    <citation type="journal article" date="2020" name="ISME J.">
        <title>Gammaproteobacteria mediating utilization of methyl-, sulfur- and petroleum organic compounds in deep ocean hydrothermal plumes.</title>
        <authorList>
            <person name="Zhou Z."/>
            <person name="Liu Y."/>
            <person name="Pan J."/>
            <person name="Cron B.R."/>
            <person name="Toner B.M."/>
            <person name="Anantharaman K."/>
            <person name="Breier J.A."/>
            <person name="Dick G.J."/>
            <person name="Li M."/>
        </authorList>
    </citation>
    <scope>NUCLEOTIDE SEQUENCE</scope>
    <source>
        <strain evidence="7">SZUA-1385</strain>
    </source>
</reference>
<evidence type="ECO:0000313" key="8">
    <source>
        <dbReference type="Proteomes" id="UP000605144"/>
    </source>
</evidence>
<gene>
    <name evidence="5" type="primary">hpt</name>
    <name evidence="7" type="ORF">EYG76_01325</name>
</gene>
<comment type="subcellular location">
    <subcellularLocation>
        <location evidence="5">Cytoplasm</location>
    </subcellularLocation>
</comment>
<evidence type="ECO:0000256" key="5">
    <source>
        <dbReference type="HAMAP-Rule" id="MF_01467"/>
    </source>
</evidence>
<dbReference type="SUPFAM" id="SSF53271">
    <property type="entry name" value="PRTase-like"/>
    <property type="match status" value="1"/>
</dbReference>
<proteinExistence type="inferred from homology"/>
<name>A0A832YSS2_9EURY</name>
<feature type="domain" description="Phosphoribosyltransferase" evidence="6">
    <location>
        <begin position="56"/>
        <end position="176"/>
    </location>
</feature>
<comment type="catalytic activity">
    <reaction evidence="5">
        <text>IMP + diphosphate = hypoxanthine + 5-phospho-alpha-D-ribose 1-diphosphate</text>
        <dbReference type="Rhea" id="RHEA:17973"/>
        <dbReference type="ChEBI" id="CHEBI:17368"/>
        <dbReference type="ChEBI" id="CHEBI:33019"/>
        <dbReference type="ChEBI" id="CHEBI:58017"/>
        <dbReference type="ChEBI" id="CHEBI:58053"/>
        <dbReference type="EC" id="2.4.2.8"/>
    </reaction>
</comment>
<dbReference type="GO" id="GO:0004422">
    <property type="term" value="F:hypoxanthine phosphoribosyltransferase activity"/>
    <property type="evidence" value="ECO:0007669"/>
    <property type="project" value="UniProtKB-UniRule"/>
</dbReference>
<dbReference type="AlphaFoldDB" id="A0A832YSS2"/>
<dbReference type="UniPathway" id="UPA00591">
    <property type="reaction ID" value="UER00648"/>
</dbReference>
<evidence type="ECO:0000256" key="1">
    <source>
        <dbReference type="ARBA" id="ARBA00022490"/>
    </source>
</evidence>
<dbReference type="CDD" id="cd06223">
    <property type="entry name" value="PRTases_typeI"/>
    <property type="match status" value="1"/>
</dbReference>